<dbReference type="GeneID" id="5715795"/>
<evidence type="ECO:0000313" key="3">
    <source>
        <dbReference type="Proteomes" id="UP000006906"/>
    </source>
</evidence>
<evidence type="ECO:0000313" key="2">
    <source>
        <dbReference type="EMBL" id="PNW88990.1"/>
    </source>
</evidence>
<feature type="compositionally biased region" description="Low complexity" evidence="1">
    <location>
        <begin position="197"/>
        <end position="241"/>
    </location>
</feature>
<accession>A0A2K3E883</accession>
<dbReference type="SUPFAM" id="SSF48371">
    <property type="entry name" value="ARM repeat"/>
    <property type="match status" value="3"/>
</dbReference>
<dbReference type="EMBL" id="CM008962">
    <property type="protein sequence ID" value="PNW88990.1"/>
    <property type="molecule type" value="Genomic_DNA"/>
</dbReference>
<dbReference type="ExpressionAtlas" id="A0A2K3E883">
    <property type="expression patterns" value="baseline"/>
</dbReference>
<dbReference type="KEGG" id="cre:CHLRE_01g053550v5"/>
<dbReference type="PANTHER" id="PTHR46043:SF11">
    <property type="entry name" value="ARM REPEAT SUPERFAMILY PROTEIN"/>
    <property type="match status" value="1"/>
</dbReference>
<reference evidence="2 3" key="1">
    <citation type="journal article" date="2007" name="Science">
        <title>The Chlamydomonas genome reveals the evolution of key animal and plant functions.</title>
        <authorList>
            <person name="Merchant S.S."/>
            <person name="Prochnik S.E."/>
            <person name="Vallon O."/>
            <person name="Harris E.H."/>
            <person name="Karpowicz S.J."/>
            <person name="Witman G.B."/>
            <person name="Terry A."/>
            <person name="Salamov A."/>
            <person name="Fritz-Laylin L.K."/>
            <person name="Marechal-Drouard L."/>
            <person name="Marshall W.F."/>
            <person name="Qu L.H."/>
            <person name="Nelson D.R."/>
            <person name="Sanderfoot A.A."/>
            <person name="Spalding M.H."/>
            <person name="Kapitonov V.V."/>
            <person name="Ren Q."/>
            <person name="Ferris P."/>
            <person name="Lindquist E."/>
            <person name="Shapiro H."/>
            <person name="Lucas S.M."/>
            <person name="Grimwood J."/>
            <person name="Schmutz J."/>
            <person name="Cardol P."/>
            <person name="Cerutti H."/>
            <person name="Chanfreau G."/>
            <person name="Chen C.L."/>
            <person name="Cognat V."/>
            <person name="Croft M.T."/>
            <person name="Dent R."/>
            <person name="Dutcher S."/>
            <person name="Fernandez E."/>
            <person name="Fukuzawa H."/>
            <person name="Gonzalez-Ballester D."/>
            <person name="Gonzalez-Halphen D."/>
            <person name="Hallmann A."/>
            <person name="Hanikenne M."/>
            <person name="Hippler M."/>
            <person name="Inwood W."/>
            <person name="Jabbari K."/>
            <person name="Kalanon M."/>
            <person name="Kuras R."/>
            <person name="Lefebvre P.A."/>
            <person name="Lemaire S.D."/>
            <person name="Lobanov A.V."/>
            <person name="Lohr M."/>
            <person name="Manuell A."/>
            <person name="Meier I."/>
            <person name="Mets L."/>
            <person name="Mittag M."/>
            <person name="Mittelmeier T."/>
            <person name="Moroney J.V."/>
            <person name="Moseley J."/>
            <person name="Napoli C."/>
            <person name="Nedelcu A.M."/>
            <person name="Niyogi K."/>
            <person name="Novoselov S.V."/>
            <person name="Paulsen I.T."/>
            <person name="Pazour G."/>
            <person name="Purton S."/>
            <person name="Ral J.P."/>
            <person name="Riano-Pachon D.M."/>
            <person name="Riekhof W."/>
            <person name="Rymarquis L."/>
            <person name="Schroda M."/>
            <person name="Stern D."/>
            <person name="Umen J."/>
            <person name="Willows R."/>
            <person name="Wilson N."/>
            <person name="Zimmer S.L."/>
            <person name="Allmer J."/>
            <person name="Balk J."/>
            <person name="Bisova K."/>
            <person name="Chen C.J."/>
            <person name="Elias M."/>
            <person name="Gendler K."/>
            <person name="Hauser C."/>
            <person name="Lamb M.R."/>
            <person name="Ledford H."/>
            <person name="Long J.C."/>
            <person name="Minagawa J."/>
            <person name="Page M.D."/>
            <person name="Pan J."/>
            <person name="Pootakham W."/>
            <person name="Roje S."/>
            <person name="Rose A."/>
            <person name="Stahlberg E."/>
            <person name="Terauchi A.M."/>
            <person name="Yang P."/>
            <person name="Ball S."/>
            <person name="Bowler C."/>
            <person name="Dieckmann C.L."/>
            <person name="Gladyshev V.N."/>
            <person name="Green P."/>
            <person name="Jorgensen R."/>
            <person name="Mayfield S."/>
            <person name="Mueller-Roeber B."/>
            <person name="Rajamani S."/>
            <person name="Sayre R.T."/>
            <person name="Brokstein P."/>
            <person name="Dubchak I."/>
            <person name="Goodstein D."/>
            <person name="Hornick L."/>
            <person name="Huang Y.W."/>
            <person name="Jhaveri J."/>
            <person name="Luo Y."/>
            <person name="Martinez D."/>
            <person name="Ngau W.C."/>
            <person name="Otillar B."/>
            <person name="Poliakov A."/>
            <person name="Porter A."/>
            <person name="Szajkowski L."/>
            <person name="Werner G."/>
            <person name="Zhou K."/>
            <person name="Grigoriev I.V."/>
            <person name="Rokhsar D.S."/>
            <person name="Grossman A.R."/>
        </authorList>
    </citation>
    <scope>NUCLEOTIDE SEQUENCE [LARGE SCALE GENOMIC DNA]</scope>
    <source>
        <strain evidence="3">CC-503</strain>
    </source>
</reference>
<feature type="region of interest" description="Disordered" evidence="1">
    <location>
        <begin position="929"/>
        <end position="951"/>
    </location>
</feature>
<dbReference type="Gramene" id="PNW88990">
    <property type="protein sequence ID" value="PNW88990"/>
    <property type="gene ID" value="CHLRE_01g053550v5"/>
</dbReference>
<feature type="region of interest" description="Disordered" evidence="1">
    <location>
        <begin position="197"/>
        <end position="259"/>
    </location>
</feature>
<feature type="compositionally biased region" description="Low complexity" evidence="1">
    <location>
        <begin position="936"/>
        <end position="947"/>
    </location>
</feature>
<proteinExistence type="predicted"/>
<dbReference type="InterPro" id="IPR011989">
    <property type="entry name" value="ARM-like"/>
</dbReference>
<dbReference type="OMA" id="MNILIAH"/>
<sequence>MATQLRELRPLLVELSLPRRLVTDGDHESALQAIDLALQKFLKGAERCSSAGPLETLLTAGPLHLGMVDACLCVGKALIPLQRPELPTVIVAQAKLLATELEKTTPSFASLRRLATALSELQEEAERARLGAGDNGAFTALVTRLTVRCPRPQLAADAAFLTEQLQQAAAAERSVEAHFFRLASTVVQALLPPAAATASPAARGAADRAAASKRSGTPRRSSAAAAGERAEKALAAGAASSSRRRRLQLNADEGGQAEPCATEAAASACGDVGAMVDRLCSNSASHLERVAALEALSDAVNGPQHKEAAEALERAGMGQLLRLVVSSNRAVRASTLRLLGELLRADPDGRAQQQLVAARGLSVLVHLVVTSLEEGGLQRSAVAAALGGGEAGAGAGSVDAQHVAVVAAASPAGKGMGAGTPKKGHGAVEAASPRPEPASPGPAAAPGPVVPERDESGVSEEELCVLAIALLRHLLCGPHMAELMSAGAVKALCRCAALPGGGRVASAAVMALADAAQDGAAAVQMLHERLLVTLADLALSPRVSEAGLAFACFASLMQHPGRLAAGGATVVCSNGSSSAASSTSVDGTAGGTGSSPQQLCVEMGRACDAASTTVLLDLVAGDVGGSSDTGDWRSLVPAAIYLLPACLHSPDNRAAALRQGGALRRLLRPLAAGDAGAAAVLRRLGSSLDQTKPAVVRLLAQALVESSPAGARSGAGAQQSAHLALALADVLRPVGSRDRAALRWAGEACSEAEGCGAVRAAMDLTTSTDVSCRTAGVAVLHALTVYGSTSTRAALGAAGGVPALVDAVKLEAKPLPEPALAPPICSPHTVGHAASEALAALAGSDKMRRDICVQLCAFAGSSSLGLAAAACGALLLLLAEVPAAGPILAEMGVMEPLVEQLSRSPDASAKGGRDPYRMSVALQGGAVRGAGGGAGSSTVSSNSNSSQGAGGEDVLELVQQRAVRLLWALCRGGGSAVDAAVAARAALPLLKRVGPALDVALRVEAAAALGTLVRKSASARDEVVANGGLALLLDLARGAPTTVPLWEDGCAALAALVAMHAPTRTEAMRVLRQMLVRGPTRSEVAAAAVVVARMATGPAGREAALAEDVVEPLVRLLGLGDDRTKAAAADAIYHLAVAGTVQLPPCTALPNGGPIKPRVALIRAGAVPALLALLDAPSEPAAAAPASPGPAAAAAGAEAGGMLPVAVLLPVVEALECLAGSDEGVQAIKAVGGVQVLKDTVARGKRRLVPPEVAKAASDALLQCM</sequence>
<feature type="compositionally biased region" description="Pro residues" evidence="1">
    <location>
        <begin position="434"/>
        <end position="449"/>
    </location>
</feature>
<gene>
    <name evidence="2" type="ORF">CHLRE_01g053550v5</name>
</gene>
<evidence type="ECO:0000256" key="1">
    <source>
        <dbReference type="SAM" id="MobiDB-lite"/>
    </source>
</evidence>
<dbReference type="PANTHER" id="PTHR46043">
    <property type="entry name" value="ARM REPEAT SUPERFAMILY PROTEIN"/>
    <property type="match status" value="1"/>
</dbReference>
<dbReference type="OrthoDB" id="540919at2759"/>
<dbReference type="InParanoid" id="A0A2K3E883"/>
<feature type="region of interest" description="Disordered" evidence="1">
    <location>
        <begin position="412"/>
        <end position="455"/>
    </location>
</feature>
<protein>
    <submittedName>
        <fullName evidence="2">Uncharacterized protein</fullName>
    </submittedName>
</protein>
<dbReference type="Proteomes" id="UP000006906">
    <property type="component" value="Chromosome 1"/>
</dbReference>
<dbReference type="RefSeq" id="XP_042928923.1">
    <property type="nucleotide sequence ID" value="XM_043059009.1"/>
</dbReference>
<dbReference type="Gene3D" id="1.25.10.10">
    <property type="entry name" value="Leucine-rich Repeat Variant"/>
    <property type="match status" value="3"/>
</dbReference>
<dbReference type="InterPro" id="IPR000225">
    <property type="entry name" value="Armadillo"/>
</dbReference>
<dbReference type="AlphaFoldDB" id="A0A2K3E883"/>
<dbReference type="SMART" id="SM00185">
    <property type="entry name" value="ARM"/>
    <property type="match status" value="5"/>
</dbReference>
<dbReference type="InterPro" id="IPR016024">
    <property type="entry name" value="ARM-type_fold"/>
</dbReference>
<name>A0A2K3E883_CHLRE</name>
<organism evidence="2 3">
    <name type="scientific">Chlamydomonas reinhardtii</name>
    <name type="common">Chlamydomonas smithii</name>
    <dbReference type="NCBI Taxonomy" id="3055"/>
    <lineage>
        <taxon>Eukaryota</taxon>
        <taxon>Viridiplantae</taxon>
        <taxon>Chlorophyta</taxon>
        <taxon>core chlorophytes</taxon>
        <taxon>Chlorophyceae</taxon>
        <taxon>CS clade</taxon>
        <taxon>Chlamydomonadales</taxon>
        <taxon>Chlamydomonadaceae</taxon>
        <taxon>Chlamydomonas</taxon>
    </lineage>
</organism>
<keyword evidence="3" id="KW-1185">Reference proteome</keyword>